<accession>A0A951QPN1</accession>
<comment type="caution">
    <text evidence="2">The sequence shown here is derived from an EMBL/GenBank/DDBJ whole genome shotgun (WGS) entry which is preliminary data.</text>
</comment>
<dbReference type="EMBL" id="JAHHGZ010000019">
    <property type="protein sequence ID" value="MBW4669331.1"/>
    <property type="molecule type" value="Genomic_DNA"/>
</dbReference>
<evidence type="ECO:0000313" key="3">
    <source>
        <dbReference type="Proteomes" id="UP000729701"/>
    </source>
</evidence>
<feature type="compositionally biased region" description="Basic residues" evidence="1">
    <location>
        <begin position="114"/>
        <end position="145"/>
    </location>
</feature>
<reference evidence="2" key="1">
    <citation type="submission" date="2021-05" db="EMBL/GenBank/DDBJ databases">
        <authorList>
            <person name="Pietrasiak N."/>
            <person name="Ward R."/>
            <person name="Stajich J.E."/>
            <person name="Kurbessoian T."/>
        </authorList>
    </citation>
    <scope>NUCLEOTIDE SEQUENCE</scope>
    <source>
        <strain evidence="2">GSE-NOS-MK-12-04C</strain>
    </source>
</reference>
<feature type="region of interest" description="Disordered" evidence="1">
    <location>
        <begin position="114"/>
        <end position="161"/>
    </location>
</feature>
<proteinExistence type="predicted"/>
<dbReference type="AlphaFoldDB" id="A0A951QPN1"/>
<evidence type="ECO:0000313" key="2">
    <source>
        <dbReference type="EMBL" id="MBW4669331.1"/>
    </source>
</evidence>
<gene>
    <name evidence="2" type="ORF">KME60_18400</name>
</gene>
<feature type="non-terminal residue" evidence="2">
    <location>
        <position position="448"/>
    </location>
</feature>
<name>A0A951QPN1_9CYAN</name>
<dbReference type="Proteomes" id="UP000729701">
    <property type="component" value="Unassembled WGS sequence"/>
</dbReference>
<sequence>MQTIQRYLGVNAPLLGAVNYLGMKNEFLLGSHNYNQHLGVFKPLTNDSIILGYRKHQPLIYEDIWNGESWNDDFLETVDFIPQQDNKETTTIISTLSSDPIASNINTDISAALKNKKKSASKSKSKSQTKTKPKSKSNTTSKKRLNSSVGKGIEKSFPENSTSINIDDDGLVKISGSLAIEPNYKNIEIKESFIQSEEETELQEISPQIEERNILSKKLVNNEIIIASKSLFNLPNLETSEESLAEEPEDINLLNNINKSSENKPFLSTSKQTDYPDNPKLSRELTNIPMPIIQASEPDILATRSIPKKQDIELENTVNKLSEIVPLLSTLNPSVIEEKPTSLRDSANDVQTEVSEVVNTPNFPINLTHQQQEIKPHDSTISNESDLIFENLSDLPEKKISQENCLINKEDEFRENFTQESILPTHEIADKVITPDAADISENLSYLP</sequence>
<evidence type="ECO:0000256" key="1">
    <source>
        <dbReference type="SAM" id="MobiDB-lite"/>
    </source>
</evidence>
<protein>
    <submittedName>
        <fullName evidence="2">Uncharacterized protein</fullName>
    </submittedName>
</protein>
<organism evidence="2 3">
    <name type="scientific">Cyanomargarita calcarea GSE-NOS-MK-12-04C</name>
    <dbReference type="NCBI Taxonomy" id="2839659"/>
    <lineage>
        <taxon>Bacteria</taxon>
        <taxon>Bacillati</taxon>
        <taxon>Cyanobacteriota</taxon>
        <taxon>Cyanophyceae</taxon>
        <taxon>Nostocales</taxon>
        <taxon>Cyanomargaritaceae</taxon>
        <taxon>Cyanomargarita</taxon>
    </lineage>
</organism>
<reference evidence="2" key="2">
    <citation type="journal article" date="2022" name="Microbiol. Resour. Announc.">
        <title>Metagenome Sequencing to Explore Phylogenomics of Terrestrial Cyanobacteria.</title>
        <authorList>
            <person name="Ward R.D."/>
            <person name="Stajich J.E."/>
            <person name="Johansen J.R."/>
            <person name="Huntemann M."/>
            <person name="Clum A."/>
            <person name="Foster B."/>
            <person name="Foster B."/>
            <person name="Roux S."/>
            <person name="Palaniappan K."/>
            <person name="Varghese N."/>
            <person name="Mukherjee S."/>
            <person name="Reddy T.B.K."/>
            <person name="Daum C."/>
            <person name="Copeland A."/>
            <person name="Chen I.A."/>
            <person name="Ivanova N.N."/>
            <person name="Kyrpides N.C."/>
            <person name="Shapiro N."/>
            <person name="Eloe-Fadrosh E.A."/>
            <person name="Pietrasiak N."/>
        </authorList>
    </citation>
    <scope>NUCLEOTIDE SEQUENCE</scope>
    <source>
        <strain evidence="2">GSE-NOS-MK-12-04C</strain>
    </source>
</reference>